<evidence type="ECO:0000259" key="3">
    <source>
        <dbReference type="Pfam" id="PF00144"/>
    </source>
</evidence>
<sequence length="488" mass="54746">MMKLWVAFGATFLATVAAKAHANDPFTRDFKEFANCTIDQWKVPGMAIAVIDGDEIYSELAQGWQTPISTIIRDDFVLQDEWATNHVTLEDAVSHRTGMGAHDLAWPTEIDGRPATLRDIVRNVRNFPLSLEPRVQFYYSNFMFVVLSHVIETLTGRWLGDVFKDVIWDPLGMNTTYMSLENATHAPVPLATSYQWVEGGEKYVELPFLSVDTVSGAGGIISSVADFVKWLQCLIHETKPFSEKVHQDIRTPRMLFSTATGSELDIRLYALGWIRTMLHGNVAYVHTGSTYTNEALIWWFPDLKYGVVALGNGGGTSNFAEQIIVTRLIEEKLQVPSATWPELGDQLKEELALSKEAGAQASQILFPNQPETPVPPPVLPSELAGKFFNEAYGTFEFVLQTEPDELNKIVLIAERADVVFGQEWRLQHVSGDYWALSVNYLGNETFVAEFHAGKFIIGVDDEVERFEVNFVDQSEEISLGTKLFHKIA</sequence>
<comment type="similarity">
    <text evidence="1">Belongs to the peptidase S12 family.</text>
</comment>
<dbReference type="Proteomes" id="UP000722485">
    <property type="component" value="Unassembled WGS sequence"/>
</dbReference>
<name>A0A9P5HA10_9HYPO</name>
<dbReference type="PANTHER" id="PTHR46825">
    <property type="entry name" value="D-ALANYL-D-ALANINE-CARBOXYPEPTIDASE/ENDOPEPTIDASE AMPH"/>
    <property type="match status" value="1"/>
</dbReference>
<comment type="caution">
    <text evidence="4">The sequence shown here is derived from an EMBL/GenBank/DDBJ whole genome shotgun (WGS) entry which is preliminary data.</text>
</comment>
<feature type="domain" description="Beta-lactamase-related" evidence="3">
    <location>
        <begin position="83"/>
        <end position="319"/>
    </location>
</feature>
<dbReference type="InterPro" id="IPR012338">
    <property type="entry name" value="Beta-lactam/transpept-like"/>
</dbReference>
<protein>
    <recommendedName>
        <fullName evidence="3">Beta-lactamase-related domain-containing protein</fullName>
    </recommendedName>
</protein>
<organism evidence="4 5">
    <name type="scientific">Cylindrodendrum hubeiense</name>
    <dbReference type="NCBI Taxonomy" id="595255"/>
    <lineage>
        <taxon>Eukaryota</taxon>
        <taxon>Fungi</taxon>
        <taxon>Dikarya</taxon>
        <taxon>Ascomycota</taxon>
        <taxon>Pezizomycotina</taxon>
        <taxon>Sordariomycetes</taxon>
        <taxon>Hypocreomycetidae</taxon>
        <taxon>Hypocreales</taxon>
        <taxon>Nectriaceae</taxon>
        <taxon>Cylindrodendrum</taxon>
    </lineage>
</organism>
<gene>
    <name evidence="4" type="ORF">G7Z17_g8236</name>
</gene>
<evidence type="ECO:0000256" key="2">
    <source>
        <dbReference type="SAM" id="SignalP"/>
    </source>
</evidence>
<dbReference type="Pfam" id="PF00144">
    <property type="entry name" value="Beta-lactamase"/>
    <property type="match status" value="1"/>
</dbReference>
<accession>A0A9P5HA10</accession>
<evidence type="ECO:0000313" key="5">
    <source>
        <dbReference type="Proteomes" id="UP000722485"/>
    </source>
</evidence>
<keyword evidence="2" id="KW-0732">Signal</keyword>
<dbReference type="InterPro" id="IPR001466">
    <property type="entry name" value="Beta-lactam-related"/>
</dbReference>
<proteinExistence type="inferred from homology"/>
<feature type="chain" id="PRO_5040420714" description="Beta-lactamase-related domain-containing protein" evidence="2">
    <location>
        <begin position="23"/>
        <end position="488"/>
    </location>
</feature>
<dbReference type="OrthoDB" id="5946976at2759"/>
<evidence type="ECO:0000256" key="1">
    <source>
        <dbReference type="ARBA" id="ARBA00038215"/>
    </source>
</evidence>
<dbReference type="AlphaFoldDB" id="A0A9P5HA10"/>
<dbReference type="InterPro" id="IPR050491">
    <property type="entry name" value="AmpC-like"/>
</dbReference>
<dbReference type="SUPFAM" id="SSF56601">
    <property type="entry name" value="beta-lactamase/transpeptidase-like"/>
    <property type="match status" value="1"/>
</dbReference>
<dbReference type="PANTHER" id="PTHR46825:SF9">
    <property type="entry name" value="BETA-LACTAMASE-RELATED DOMAIN-CONTAINING PROTEIN"/>
    <property type="match status" value="1"/>
</dbReference>
<reference evidence="4" key="1">
    <citation type="submission" date="2020-03" db="EMBL/GenBank/DDBJ databases">
        <title>Draft Genome Sequence of Cylindrodendrum hubeiense.</title>
        <authorList>
            <person name="Buettner E."/>
            <person name="Kellner H."/>
        </authorList>
    </citation>
    <scope>NUCLEOTIDE SEQUENCE</scope>
    <source>
        <strain evidence="4">IHI 201604</strain>
    </source>
</reference>
<dbReference type="EMBL" id="JAANBB010000202">
    <property type="protein sequence ID" value="KAF7546718.1"/>
    <property type="molecule type" value="Genomic_DNA"/>
</dbReference>
<evidence type="ECO:0000313" key="4">
    <source>
        <dbReference type="EMBL" id="KAF7546718.1"/>
    </source>
</evidence>
<feature type="signal peptide" evidence="2">
    <location>
        <begin position="1"/>
        <end position="22"/>
    </location>
</feature>
<keyword evidence="5" id="KW-1185">Reference proteome</keyword>
<dbReference type="Gene3D" id="3.40.710.10">
    <property type="entry name" value="DD-peptidase/beta-lactamase superfamily"/>
    <property type="match status" value="1"/>
</dbReference>